<name>A0A162MQI6_9HYPO</name>
<reference evidence="2 3" key="1">
    <citation type="journal article" date="2016" name="Genome Biol. Evol.">
        <title>Divergent and convergent evolution of fungal pathogenicity.</title>
        <authorList>
            <person name="Shang Y."/>
            <person name="Xiao G."/>
            <person name="Zheng P."/>
            <person name="Cen K."/>
            <person name="Zhan S."/>
            <person name="Wang C."/>
        </authorList>
    </citation>
    <scope>NUCLEOTIDE SEQUENCE [LARGE SCALE GENOMIC DNA]</scope>
    <source>
        <strain evidence="2 3">RCEF 264</strain>
    </source>
</reference>
<dbReference type="STRING" id="1081102.A0A162MQI6"/>
<evidence type="ECO:0000313" key="3">
    <source>
        <dbReference type="Proteomes" id="UP000076874"/>
    </source>
</evidence>
<keyword evidence="3" id="KW-1185">Reference proteome</keyword>
<protein>
    <submittedName>
        <fullName evidence="2">Uncharacterized protein</fullName>
    </submittedName>
</protein>
<gene>
    <name evidence="2" type="ORF">SPI_02067</name>
</gene>
<proteinExistence type="predicted"/>
<evidence type="ECO:0000256" key="1">
    <source>
        <dbReference type="SAM" id="MobiDB-lite"/>
    </source>
</evidence>
<dbReference type="Proteomes" id="UP000076874">
    <property type="component" value="Unassembled WGS sequence"/>
</dbReference>
<feature type="region of interest" description="Disordered" evidence="1">
    <location>
        <begin position="17"/>
        <end position="38"/>
    </location>
</feature>
<sequence>MTSILDSFQQEIPRAVHYKRGDNPRTHAGGALTRESQPPFSGIELPVRLWLDDADEILENGDVRDELSRHFLPSWTERFFGSEGDVADAATLQFTHPVDLALTVAHGGKILSMAEYTAVIGEANNERVRSDRLWLTLPDEASIEDVRRQVNPPLRGCFAVSDFKKRNAIRVDEIDAATVDWVDVGNMALSDSLFKSNSLEFLKQAVSYAYSFGTKYISVFD</sequence>
<organism evidence="2 3">
    <name type="scientific">Niveomyces insectorum RCEF 264</name>
    <dbReference type="NCBI Taxonomy" id="1081102"/>
    <lineage>
        <taxon>Eukaryota</taxon>
        <taxon>Fungi</taxon>
        <taxon>Dikarya</taxon>
        <taxon>Ascomycota</taxon>
        <taxon>Pezizomycotina</taxon>
        <taxon>Sordariomycetes</taxon>
        <taxon>Hypocreomycetidae</taxon>
        <taxon>Hypocreales</taxon>
        <taxon>Cordycipitaceae</taxon>
        <taxon>Niveomyces</taxon>
    </lineage>
</organism>
<accession>A0A162MQI6</accession>
<comment type="caution">
    <text evidence="2">The sequence shown here is derived from an EMBL/GenBank/DDBJ whole genome shotgun (WGS) entry which is preliminary data.</text>
</comment>
<dbReference type="AlphaFoldDB" id="A0A162MQI6"/>
<evidence type="ECO:0000313" key="2">
    <source>
        <dbReference type="EMBL" id="OAA65280.1"/>
    </source>
</evidence>
<dbReference type="EMBL" id="AZHD01000003">
    <property type="protein sequence ID" value="OAA65280.1"/>
    <property type="molecule type" value="Genomic_DNA"/>
</dbReference>
<dbReference type="OrthoDB" id="5153746at2759"/>